<organism evidence="1 2">
    <name type="scientific">Nitrococcus mobilis Nb-231</name>
    <dbReference type="NCBI Taxonomy" id="314278"/>
    <lineage>
        <taxon>Bacteria</taxon>
        <taxon>Pseudomonadati</taxon>
        <taxon>Pseudomonadota</taxon>
        <taxon>Gammaproteobacteria</taxon>
        <taxon>Chromatiales</taxon>
        <taxon>Ectothiorhodospiraceae</taxon>
        <taxon>Nitrococcus</taxon>
    </lineage>
</organism>
<dbReference type="RefSeq" id="WP_005003269.1">
    <property type="nucleotide sequence ID" value="NZ_CH672427.1"/>
</dbReference>
<comment type="caution">
    <text evidence="1">The sequence shown here is derived from an EMBL/GenBank/DDBJ whole genome shotgun (WGS) entry which is preliminary data.</text>
</comment>
<keyword evidence="2" id="KW-1185">Reference proteome</keyword>
<accession>A4BVJ9</accession>
<evidence type="ECO:0000313" key="2">
    <source>
        <dbReference type="Proteomes" id="UP000003374"/>
    </source>
</evidence>
<evidence type="ECO:0000313" key="1">
    <source>
        <dbReference type="EMBL" id="EAR20264.1"/>
    </source>
</evidence>
<dbReference type="AlphaFoldDB" id="A4BVJ9"/>
<proteinExistence type="predicted"/>
<dbReference type="HOGENOM" id="CLU_2343839_0_0_6"/>
<gene>
    <name evidence="1" type="ORF">NB231_12946</name>
</gene>
<name>A4BVJ9_9GAMM</name>
<dbReference type="EMBL" id="AAOF01000027">
    <property type="protein sequence ID" value="EAR20264.1"/>
    <property type="molecule type" value="Genomic_DNA"/>
</dbReference>
<reference evidence="1 2" key="1">
    <citation type="submission" date="2006-02" db="EMBL/GenBank/DDBJ databases">
        <authorList>
            <person name="Waterbury J."/>
            <person name="Ferriera S."/>
            <person name="Johnson J."/>
            <person name="Kravitz S."/>
            <person name="Halpern A."/>
            <person name="Remington K."/>
            <person name="Beeson K."/>
            <person name="Tran B."/>
            <person name="Rogers Y.-H."/>
            <person name="Friedman R."/>
            <person name="Venter J.C."/>
        </authorList>
    </citation>
    <scope>NUCLEOTIDE SEQUENCE [LARGE SCALE GENOMIC DNA]</scope>
    <source>
        <strain evidence="1 2">Nb-231</strain>
    </source>
</reference>
<dbReference type="STRING" id="314278.NB231_12946"/>
<sequence>MHKALTDADYDLLDEADSGGTRRMSAAACAGRSLGVPRRHRRTAGRARARRRRVYRANGGFHASAGRRLVHPNYHSEIERVGQALAALGKHLVVETA</sequence>
<dbReference type="Proteomes" id="UP000003374">
    <property type="component" value="Unassembled WGS sequence"/>
</dbReference>
<protein>
    <submittedName>
        <fullName evidence="1">Uncharacterized protein</fullName>
    </submittedName>
</protein>